<dbReference type="GO" id="GO:2001224">
    <property type="term" value="P:positive regulation of neuron migration"/>
    <property type="evidence" value="ECO:0007669"/>
    <property type="project" value="TreeGrafter"/>
</dbReference>
<reference evidence="3" key="1">
    <citation type="journal article" date="2019" name="bioRxiv">
        <title>The Genome of the Zebra Mussel, Dreissena polymorpha: A Resource for Invasive Species Research.</title>
        <authorList>
            <person name="McCartney M.A."/>
            <person name="Auch B."/>
            <person name="Kono T."/>
            <person name="Mallez S."/>
            <person name="Zhang Y."/>
            <person name="Obille A."/>
            <person name="Becker A."/>
            <person name="Abrahante J.E."/>
            <person name="Garbe J."/>
            <person name="Badalamenti J.P."/>
            <person name="Herman A."/>
            <person name="Mangelson H."/>
            <person name="Liachko I."/>
            <person name="Sullivan S."/>
            <person name="Sone E.D."/>
            <person name="Koren S."/>
            <person name="Silverstein K.A.T."/>
            <person name="Beckman K.B."/>
            <person name="Gohl D.M."/>
        </authorList>
    </citation>
    <scope>NUCLEOTIDE SEQUENCE</scope>
    <source>
        <strain evidence="3">Duluth1</strain>
        <tissue evidence="3">Whole animal</tissue>
    </source>
</reference>
<dbReference type="PANTHER" id="PTHR46606:SF5">
    <property type="entry name" value="SHOOTIN-1"/>
    <property type="match status" value="1"/>
</dbReference>
<dbReference type="InterPro" id="IPR024849">
    <property type="entry name" value="Shootin-1"/>
</dbReference>
<protein>
    <recommendedName>
        <fullName evidence="5">Shootin-1</fullName>
    </recommendedName>
</protein>
<evidence type="ECO:0000256" key="2">
    <source>
        <dbReference type="SAM" id="MobiDB-lite"/>
    </source>
</evidence>
<comment type="caution">
    <text evidence="3">The sequence shown here is derived from an EMBL/GenBank/DDBJ whole genome shotgun (WGS) entry which is preliminary data.</text>
</comment>
<name>A0A9D4IS27_DREPO</name>
<proteinExistence type="predicted"/>
<evidence type="ECO:0000313" key="4">
    <source>
        <dbReference type="Proteomes" id="UP000828390"/>
    </source>
</evidence>
<feature type="coiled-coil region" evidence="1">
    <location>
        <begin position="6"/>
        <end position="61"/>
    </location>
</feature>
<sequence length="514" mass="59562">MQQTNMEDIEENEIDWKTKYEEISERLEGLEKISKDVLKEYEELTAECETLKTENASLAQKIIEKDKQIKEVNSLVQPAIAEYGKLKKKYSIEKECRQEAEYYACEVVQHNKKLKRQSMDLIGLMNRADHNFNIRDIKFEDEEEPTENRIENAHQQQLNTTIKNLKKEVSTLSTKLELTEIELKTEKENHQWVKESYETSKYQLKQTESALRKHKLALQELSKVSEEALTEYESLKGKYALEKKRRSFVEKKVAEITVDNSKLKRQSAALLSSVVTGDRLHHALMEIEDLTDKLEKQRQHYDQQIAELEERISEGSAEQVSKSVENTSLITEREDLEAKLRENEDKYTSLEAKYDKLLKAYEDSKRPPPPPPPPPPPAVNKGFLSMFKRTKKPDVQTMVKKTGGVVNEDFNKALEEMMENIKHGRSLRPTLKPVKEKKPKQEGAAMIELSKIMQKMKCNNSGPELEPIVKDQGNSELAQVFRRVKKSGSIDESPVNMRIKLSQVHEERESEVIE</sequence>
<dbReference type="PANTHER" id="PTHR46606">
    <property type="entry name" value="SHOOTIN-1"/>
    <property type="match status" value="1"/>
</dbReference>
<dbReference type="Proteomes" id="UP000828390">
    <property type="component" value="Unassembled WGS sequence"/>
</dbReference>
<dbReference type="GO" id="GO:0044295">
    <property type="term" value="C:axonal growth cone"/>
    <property type="evidence" value="ECO:0007669"/>
    <property type="project" value="TreeGrafter"/>
</dbReference>
<dbReference type="EMBL" id="JAIWYP010000008">
    <property type="protein sequence ID" value="KAH3786036.1"/>
    <property type="molecule type" value="Genomic_DNA"/>
</dbReference>
<evidence type="ECO:0008006" key="5">
    <source>
        <dbReference type="Google" id="ProtNLM"/>
    </source>
</evidence>
<feature type="region of interest" description="Disordered" evidence="2">
    <location>
        <begin position="362"/>
        <end position="382"/>
    </location>
</feature>
<evidence type="ECO:0000256" key="1">
    <source>
        <dbReference type="SAM" id="Coils"/>
    </source>
</evidence>
<accession>A0A9D4IS27</accession>
<feature type="compositionally biased region" description="Pro residues" evidence="2">
    <location>
        <begin position="367"/>
        <end position="378"/>
    </location>
</feature>
<dbReference type="GO" id="GO:0031252">
    <property type="term" value="C:cell leading edge"/>
    <property type="evidence" value="ECO:0007669"/>
    <property type="project" value="TreeGrafter"/>
</dbReference>
<dbReference type="AlphaFoldDB" id="A0A9D4IS27"/>
<feature type="coiled-coil region" evidence="1">
    <location>
        <begin position="280"/>
        <end position="360"/>
    </location>
</feature>
<dbReference type="GO" id="GO:0048812">
    <property type="term" value="P:neuron projection morphogenesis"/>
    <property type="evidence" value="ECO:0007669"/>
    <property type="project" value="TreeGrafter"/>
</dbReference>
<keyword evidence="1" id="KW-0175">Coiled coil</keyword>
<evidence type="ECO:0000313" key="3">
    <source>
        <dbReference type="EMBL" id="KAH3786036.1"/>
    </source>
</evidence>
<gene>
    <name evidence="3" type="ORF">DPMN_164136</name>
</gene>
<feature type="coiled-coil region" evidence="1">
    <location>
        <begin position="155"/>
        <end position="238"/>
    </location>
</feature>
<organism evidence="3 4">
    <name type="scientific">Dreissena polymorpha</name>
    <name type="common">Zebra mussel</name>
    <name type="synonym">Mytilus polymorpha</name>
    <dbReference type="NCBI Taxonomy" id="45954"/>
    <lineage>
        <taxon>Eukaryota</taxon>
        <taxon>Metazoa</taxon>
        <taxon>Spiralia</taxon>
        <taxon>Lophotrochozoa</taxon>
        <taxon>Mollusca</taxon>
        <taxon>Bivalvia</taxon>
        <taxon>Autobranchia</taxon>
        <taxon>Heteroconchia</taxon>
        <taxon>Euheterodonta</taxon>
        <taxon>Imparidentia</taxon>
        <taxon>Neoheterodontei</taxon>
        <taxon>Myida</taxon>
        <taxon>Dreissenoidea</taxon>
        <taxon>Dreissenidae</taxon>
        <taxon>Dreissena</taxon>
    </lineage>
</organism>
<dbReference type="GO" id="GO:0005737">
    <property type="term" value="C:cytoplasm"/>
    <property type="evidence" value="ECO:0007669"/>
    <property type="project" value="TreeGrafter"/>
</dbReference>
<reference evidence="3" key="2">
    <citation type="submission" date="2020-11" db="EMBL/GenBank/DDBJ databases">
        <authorList>
            <person name="McCartney M.A."/>
            <person name="Auch B."/>
            <person name="Kono T."/>
            <person name="Mallez S."/>
            <person name="Becker A."/>
            <person name="Gohl D.M."/>
            <person name="Silverstein K.A.T."/>
            <person name="Koren S."/>
            <person name="Bechman K.B."/>
            <person name="Herman A."/>
            <person name="Abrahante J.E."/>
            <person name="Garbe J."/>
        </authorList>
    </citation>
    <scope>NUCLEOTIDE SEQUENCE</scope>
    <source>
        <strain evidence="3">Duluth1</strain>
        <tissue evidence="3">Whole animal</tissue>
    </source>
</reference>
<keyword evidence="4" id="KW-1185">Reference proteome</keyword>